<evidence type="ECO:0000256" key="6">
    <source>
        <dbReference type="ARBA" id="ARBA00023004"/>
    </source>
</evidence>
<evidence type="ECO:0000313" key="8">
    <source>
        <dbReference type="EMBL" id="BAU82816.1"/>
    </source>
</evidence>
<name>A0A160NXK4_STRLU</name>
<dbReference type="GO" id="GO:0016705">
    <property type="term" value="F:oxidoreductase activity, acting on paired donors, with incorporation or reduction of molecular oxygen"/>
    <property type="evidence" value="ECO:0007669"/>
    <property type="project" value="InterPro"/>
</dbReference>
<dbReference type="PROSITE" id="PS51471">
    <property type="entry name" value="FE2OG_OXY"/>
    <property type="match status" value="1"/>
</dbReference>
<evidence type="ECO:0000256" key="5">
    <source>
        <dbReference type="ARBA" id="ARBA00023002"/>
    </source>
</evidence>
<dbReference type="AlphaFoldDB" id="A0A160NXK4"/>
<proteinExistence type="predicted"/>
<keyword evidence="6" id="KW-0408">Iron</keyword>
<dbReference type="GO" id="GO:0005506">
    <property type="term" value="F:iron ion binding"/>
    <property type="evidence" value="ECO:0007669"/>
    <property type="project" value="InterPro"/>
</dbReference>
<dbReference type="Proteomes" id="UP000217676">
    <property type="component" value="Chromosome"/>
</dbReference>
<dbReference type="InterPro" id="IPR005123">
    <property type="entry name" value="Oxoglu/Fe-dep_dioxygenase_dom"/>
</dbReference>
<protein>
    <recommendedName>
        <fullName evidence="7">Fe2OG dioxygenase domain-containing protein</fullName>
    </recommendedName>
</protein>
<sequence length="189" mass="20900">MTWKSRLPLVADSAIPLSLCEVLTDHVKNHTARPRTYQGVIDETLRKSEYVEVPTHLEEAVISHCAAHVRGHFEIAPMRIPTQSAVIYRYGPGVGFVAHHDEVTDIERHRARTNGQPVVGGDLTLVISLSTPDSYGGGELFFEHPPQEIKPPLGTLVAFPATRDHVHGVRPITSGERITLVVRVNVEKL</sequence>
<keyword evidence="2" id="KW-0479">Metal-binding</keyword>
<dbReference type="SMART" id="SM00702">
    <property type="entry name" value="P4Hc"/>
    <property type="match status" value="1"/>
</dbReference>
<evidence type="ECO:0000256" key="4">
    <source>
        <dbReference type="ARBA" id="ARBA00022964"/>
    </source>
</evidence>
<gene>
    <name evidence="8" type="ORF">SLA_1878</name>
</gene>
<evidence type="ECO:0000256" key="2">
    <source>
        <dbReference type="ARBA" id="ARBA00022723"/>
    </source>
</evidence>
<keyword evidence="9" id="KW-1185">Reference proteome</keyword>
<dbReference type="InterPro" id="IPR044862">
    <property type="entry name" value="Pro_4_hyd_alph_FE2OG_OXY"/>
</dbReference>
<evidence type="ECO:0000256" key="3">
    <source>
        <dbReference type="ARBA" id="ARBA00022896"/>
    </source>
</evidence>
<evidence type="ECO:0000259" key="7">
    <source>
        <dbReference type="PROSITE" id="PS51471"/>
    </source>
</evidence>
<evidence type="ECO:0000256" key="1">
    <source>
        <dbReference type="ARBA" id="ARBA00001961"/>
    </source>
</evidence>
<dbReference type="InterPro" id="IPR006620">
    <property type="entry name" value="Pro_4_hyd_alph"/>
</dbReference>
<dbReference type="GO" id="GO:0051213">
    <property type="term" value="F:dioxygenase activity"/>
    <property type="evidence" value="ECO:0007669"/>
    <property type="project" value="UniProtKB-KW"/>
</dbReference>
<dbReference type="EMBL" id="AP017424">
    <property type="protein sequence ID" value="BAU82816.1"/>
    <property type="molecule type" value="Genomic_DNA"/>
</dbReference>
<comment type="cofactor">
    <cofactor evidence="1">
        <name>L-ascorbate</name>
        <dbReference type="ChEBI" id="CHEBI:38290"/>
    </cofactor>
</comment>
<dbReference type="Gene3D" id="2.60.120.620">
    <property type="entry name" value="q2cbj1_9rhob like domain"/>
    <property type="match status" value="1"/>
</dbReference>
<dbReference type="GO" id="GO:0031418">
    <property type="term" value="F:L-ascorbic acid binding"/>
    <property type="evidence" value="ECO:0007669"/>
    <property type="project" value="UniProtKB-KW"/>
</dbReference>
<accession>A0A160NXK4</accession>
<dbReference type="KEGG" id="slau:SLA_1878"/>
<reference evidence="8 9" key="1">
    <citation type="journal article" date="2016" name="Genome Announc.">
        <title>Complete Genome Sequence of Thiostrepton-Producing Streptomyces laurentii ATCC 31255.</title>
        <authorList>
            <person name="Doi K."/>
            <person name="Fujino Y."/>
            <person name="Nagayoshi Y."/>
            <person name="Ohshima T."/>
            <person name="Ogata S."/>
        </authorList>
    </citation>
    <scope>NUCLEOTIDE SEQUENCE [LARGE SCALE GENOMIC DNA]</scope>
    <source>
        <strain evidence="8 9">ATCC 31255</strain>
    </source>
</reference>
<evidence type="ECO:0000313" key="9">
    <source>
        <dbReference type="Proteomes" id="UP000217676"/>
    </source>
</evidence>
<feature type="domain" description="Fe2OG dioxygenase" evidence="7">
    <location>
        <begin position="81"/>
        <end position="186"/>
    </location>
</feature>
<organism evidence="8 9">
    <name type="scientific">Streptomyces laurentii</name>
    <dbReference type="NCBI Taxonomy" id="39478"/>
    <lineage>
        <taxon>Bacteria</taxon>
        <taxon>Bacillati</taxon>
        <taxon>Actinomycetota</taxon>
        <taxon>Actinomycetes</taxon>
        <taxon>Kitasatosporales</taxon>
        <taxon>Streptomycetaceae</taxon>
        <taxon>Streptomyces</taxon>
    </lineage>
</organism>
<keyword evidence="5" id="KW-0560">Oxidoreductase</keyword>
<keyword evidence="4" id="KW-0223">Dioxygenase</keyword>
<dbReference type="Pfam" id="PF13640">
    <property type="entry name" value="2OG-FeII_Oxy_3"/>
    <property type="match status" value="1"/>
</dbReference>
<keyword evidence="3" id="KW-0847">Vitamin C</keyword>